<name>A0A507ZWX6_9FLAO</name>
<keyword evidence="1" id="KW-1133">Transmembrane helix</keyword>
<feature type="transmembrane region" description="Helical" evidence="1">
    <location>
        <begin position="264"/>
        <end position="281"/>
    </location>
</feature>
<proteinExistence type="predicted"/>
<dbReference type="Pfam" id="PF19992">
    <property type="entry name" value="DUF6427"/>
    <property type="match status" value="1"/>
</dbReference>
<feature type="transmembrane region" description="Helical" evidence="1">
    <location>
        <begin position="75"/>
        <end position="106"/>
    </location>
</feature>
<dbReference type="EMBL" id="VIAR01000001">
    <property type="protein sequence ID" value="TQD40774.1"/>
    <property type="molecule type" value="Genomic_DNA"/>
</dbReference>
<dbReference type="InterPro" id="IPR045625">
    <property type="entry name" value="DUF6427"/>
</dbReference>
<evidence type="ECO:0000256" key="1">
    <source>
        <dbReference type="SAM" id="Phobius"/>
    </source>
</evidence>
<evidence type="ECO:0008006" key="4">
    <source>
        <dbReference type="Google" id="ProtNLM"/>
    </source>
</evidence>
<reference evidence="2 3" key="1">
    <citation type="submission" date="2019-06" db="EMBL/GenBank/DDBJ databases">
        <title>Flavibacter putida gen. nov., sp. nov., a novel marine bacterium of the family Flavobacteriaceae isolated from coastal seawater.</title>
        <authorList>
            <person name="Feng X."/>
        </authorList>
    </citation>
    <scope>NUCLEOTIDE SEQUENCE [LARGE SCALE GENOMIC DNA]</scope>
    <source>
        <strain evidence="2 3">PLHSN227</strain>
    </source>
</reference>
<gene>
    <name evidence="2" type="ORF">FKR84_01980</name>
</gene>
<keyword evidence="3" id="KW-1185">Reference proteome</keyword>
<dbReference type="Proteomes" id="UP000317169">
    <property type="component" value="Unassembled WGS sequence"/>
</dbReference>
<dbReference type="AlphaFoldDB" id="A0A507ZWX6"/>
<feature type="transmembrane region" description="Helical" evidence="1">
    <location>
        <begin position="161"/>
        <end position="188"/>
    </location>
</feature>
<feature type="transmembrane region" description="Helical" evidence="1">
    <location>
        <begin position="288"/>
        <end position="307"/>
    </location>
</feature>
<keyword evidence="1" id="KW-0472">Membrane</keyword>
<evidence type="ECO:0000313" key="2">
    <source>
        <dbReference type="EMBL" id="TQD40774.1"/>
    </source>
</evidence>
<organism evidence="2 3">
    <name type="scientific">Haloflavibacter putidus</name>
    <dbReference type="NCBI Taxonomy" id="2576776"/>
    <lineage>
        <taxon>Bacteria</taxon>
        <taxon>Pseudomonadati</taxon>
        <taxon>Bacteroidota</taxon>
        <taxon>Flavobacteriia</taxon>
        <taxon>Flavobacteriales</taxon>
        <taxon>Flavobacteriaceae</taxon>
        <taxon>Haloflavibacter</taxon>
    </lineage>
</organism>
<dbReference type="OrthoDB" id="1439867at2"/>
<accession>A0A507ZWX6</accession>
<protein>
    <recommendedName>
        <fullName evidence="4">Beta-carotene 15,15'-monooxygenase</fullName>
    </recommendedName>
</protein>
<evidence type="ECO:0000313" key="3">
    <source>
        <dbReference type="Proteomes" id="UP000317169"/>
    </source>
</evidence>
<feature type="transmembrane region" description="Helical" evidence="1">
    <location>
        <begin position="12"/>
        <end position="30"/>
    </location>
</feature>
<keyword evidence="1" id="KW-0812">Transmembrane</keyword>
<sequence length="309" mass="35757">MLTSFFKKSKPINFLLVAVFMSFFYVYTNFLGNVKNFSWSFAVQKIVVLLLFFMLMFLLNFIVKRNQVTQKNTFTIALFAVFTAMFTPLLENGKLLLSAFLVMLALRRIVSLRSGKAIKSKIFDAALWISLAAIITPPTFLFLGLVYFGIALFCPTNGRNWFLPLLSVITIFILKTSWDLFFFDQFYIPWQSSALENLGFEVYNDLNILLPLSVFLAFTIWVIFHYFKKLQALGRKQKPTYYLILASVLTGIFCILLTPEKNGAEILWLILPVSIIGANYFQKKSEKWFKESLLLSLTILCFIFLFINF</sequence>
<comment type="caution">
    <text evidence="2">The sequence shown here is derived from an EMBL/GenBank/DDBJ whole genome shotgun (WGS) entry which is preliminary data.</text>
</comment>
<feature type="transmembrane region" description="Helical" evidence="1">
    <location>
        <begin position="239"/>
        <end position="258"/>
    </location>
</feature>
<feature type="transmembrane region" description="Helical" evidence="1">
    <location>
        <begin position="208"/>
        <end position="227"/>
    </location>
</feature>
<feature type="transmembrane region" description="Helical" evidence="1">
    <location>
        <begin position="126"/>
        <end position="154"/>
    </location>
</feature>
<feature type="transmembrane region" description="Helical" evidence="1">
    <location>
        <begin position="42"/>
        <end position="63"/>
    </location>
</feature>
<dbReference type="RefSeq" id="WP_141420505.1">
    <property type="nucleotide sequence ID" value="NZ_VIAR01000001.1"/>
</dbReference>